<reference evidence="1 2" key="1">
    <citation type="submission" date="2019-10" db="EMBL/GenBank/DDBJ databases">
        <authorList>
            <person name="Wang R."/>
        </authorList>
    </citation>
    <scope>NUCLEOTIDE SEQUENCE [LARGE SCALE GENOMIC DNA]</scope>
    <source>
        <strain evidence="1 2">ATCC 19377</strain>
    </source>
</reference>
<name>A0A5P9XTU9_ACITH</name>
<dbReference type="AlphaFoldDB" id="A0A5P9XTU9"/>
<organism evidence="1 2">
    <name type="scientific">Acidithiobacillus thiooxidans ATCC 19377</name>
    <dbReference type="NCBI Taxonomy" id="637390"/>
    <lineage>
        <taxon>Bacteria</taxon>
        <taxon>Pseudomonadati</taxon>
        <taxon>Pseudomonadota</taxon>
        <taxon>Acidithiobacillia</taxon>
        <taxon>Acidithiobacillales</taxon>
        <taxon>Acidithiobacillaceae</taxon>
        <taxon>Acidithiobacillus</taxon>
    </lineage>
</organism>
<evidence type="ECO:0000313" key="2">
    <source>
        <dbReference type="Proteomes" id="UP000363590"/>
    </source>
</evidence>
<dbReference type="Proteomes" id="UP000363590">
    <property type="component" value="Chromosome"/>
</dbReference>
<sequence length="234" mass="25099">MGSFFMNREHAMFNMVTRTDNQDEKSNMMKVLDYAYEKATTGGLGLETAIELAEDYLQKNDGDPEKAAESLISWQIAKAGTAGFLSGMGGLITLPVAIPANIAAVVFIQIRMSAAIAHMGGYNLQQDQVKTFVYMALTGNSIADIAKDFGIKFGVKVAESAIKKIPGTILIKINQAVGFRLVTKAGSTGLINMGKLVPFLGGAISGAFDSVTTRMIGKTAKKMFITEGVTYFDE</sequence>
<evidence type="ECO:0000313" key="1">
    <source>
        <dbReference type="EMBL" id="QFX96763.1"/>
    </source>
</evidence>
<dbReference type="KEGG" id="atx:GCD22_02584"/>
<gene>
    <name evidence="1" type="ORF">GCD22_02584</name>
</gene>
<accession>A0A5P9XTU9</accession>
<protein>
    <submittedName>
        <fullName evidence="1">EcsC family protein</fullName>
    </submittedName>
</protein>
<dbReference type="EMBL" id="CP045571">
    <property type="protein sequence ID" value="QFX96763.1"/>
    <property type="molecule type" value="Genomic_DNA"/>
</dbReference>
<proteinExistence type="predicted"/>